<evidence type="ECO:0000313" key="1">
    <source>
        <dbReference type="EMBL" id="GHD55331.1"/>
    </source>
</evidence>
<dbReference type="RefSeq" id="WP_189991817.1">
    <property type="nucleotide sequence ID" value="NZ_BMZS01000008.1"/>
</dbReference>
<reference evidence="1" key="1">
    <citation type="journal article" date="2014" name="Int. J. Syst. Evol. Microbiol.">
        <title>Complete genome sequence of Corynebacterium casei LMG S-19264T (=DSM 44701T), isolated from a smear-ripened cheese.</title>
        <authorList>
            <consortium name="US DOE Joint Genome Institute (JGI-PGF)"/>
            <person name="Walter F."/>
            <person name="Albersmeier A."/>
            <person name="Kalinowski J."/>
            <person name="Ruckert C."/>
        </authorList>
    </citation>
    <scope>NUCLEOTIDE SEQUENCE</scope>
    <source>
        <strain evidence="1">KCTC 42651</strain>
    </source>
</reference>
<comment type="caution">
    <text evidence="1">The sequence shown here is derived from an EMBL/GenBank/DDBJ whole genome shotgun (WGS) entry which is preliminary data.</text>
</comment>
<name>A0A919CR05_9PROT</name>
<evidence type="ECO:0000313" key="2">
    <source>
        <dbReference type="Proteomes" id="UP000630353"/>
    </source>
</evidence>
<dbReference type="SUPFAM" id="SSF55781">
    <property type="entry name" value="GAF domain-like"/>
    <property type="match status" value="1"/>
</dbReference>
<reference evidence="1" key="2">
    <citation type="submission" date="2020-09" db="EMBL/GenBank/DDBJ databases">
        <authorList>
            <person name="Sun Q."/>
            <person name="Kim S."/>
        </authorList>
    </citation>
    <scope>NUCLEOTIDE SEQUENCE</scope>
    <source>
        <strain evidence="1">KCTC 42651</strain>
    </source>
</reference>
<dbReference type="Proteomes" id="UP000630353">
    <property type="component" value="Unassembled WGS sequence"/>
</dbReference>
<proteinExistence type="predicted"/>
<keyword evidence="2" id="KW-1185">Reference proteome</keyword>
<protein>
    <submittedName>
        <fullName evidence="1">GAF domain-containing protein</fullName>
    </submittedName>
</protein>
<dbReference type="AlphaFoldDB" id="A0A919CR05"/>
<dbReference type="InterPro" id="IPR029016">
    <property type="entry name" value="GAF-like_dom_sf"/>
</dbReference>
<dbReference type="EMBL" id="BMZS01000008">
    <property type="protein sequence ID" value="GHD55331.1"/>
    <property type="molecule type" value="Genomic_DNA"/>
</dbReference>
<accession>A0A919CR05</accession>
<gene>
    <name evidence="1" type="ORF">GCM10017083_34100</name>
</gene>
<sequence>MSHVGTVDPLPHLEAAARALAAGGQPQAAFAALDRAMDAAIGHKLFTVLRFHADSGESERVYTNQPDSYPVGGRKALNPTFWAGHVIHGRKPYIGYDAADIKSVFFDHELIASLGCDSVLNVPVVWNDTMLGTINILHEANWYGEGDIPLATVFAGLAVTPYLALS</sequence>
<dbReference type="Gene3D" id="3.30.450.40">
    <property type="match status" value="1"/>
</dbReference>
<organism evidence="1 2">
    <name type="scientific">Thalassobaculum fulvum</name>
    <dbReference type="NCBI Taxonomy" id="1633335"/>
    <lineage>
        <taxon>Bacteria</taxon>
        <taxon>Pseudomonadati</taxon>
        <taxon>Pseudomonadota</taxon>
        <taxon>Alphaproteobacteria</taxon>
        <taxon>Rhodospirillales</taxon>
        <taxon>Thalassobaculaceae</taxon>
        <taxon>Thalassobaculum</taxon>
    </lineage>
</organism>